<feature type="region of interest" description="Disordered" evidence="1">
    <location>
        <begin position="166"/>
        <end position="195"/>
    </location>
</feature>
<sequence length="195" mass="20740">MAKKPKQGQEEAHTLDLDAALGSVDALARELQAGGASVPSPDDDGQLDTGGRDLFSLAAEQVASERRARGRPTASPNRRNAAMFDYLGKIGHRHPAVTLSQIQTADTLALAAALGAKPLEVAKLQASAAAALLPFDLAKKVHVDAPTDRRLPVMVIGEMNVMMERSDGTMSAGEKPNEINGDFMRQPSDVPYEEE</sequence>
<gene>
    <name evidence="2" type="ORF">JYU29_05015</name>
</gene>
<evidence type="ECO:0000256" key="1">
    <source>
        <dbReference type="SAM" id="MobiDB-lite"/>
    </source>
</evidence>
<protein>
    <recommendedName>
        <fullName evidence="4">Terminase small subunit</fullName>
    </recommendedName>
</protein>
<feature type="region of interest" description="Disordered" evidence="1">
    <location>
        <begin position="30"/>
        <end position="51"/>
    </location>
</feature>
<dbReference type="EMBL" id="JAFMNX010000001">
    <property type="protein sequence ID" value="MBS9720048.1"/>
    <property type="molecule type" value="Genomic_DNA"/>
</dbReference>
<dbReference type="Proteomes" id="UP001297272">
    <property type="component" value="Unassembled WGS sequence"/>
</dbReference>
<comment type="caution">
    <text evidence="2">The sequence shown here is derived from an EMBL/GenBank/DDBJ whole genome shotgun (WGS) entry which is preliminary data.</text>
</comment>
<accession>A0ABS5RSM9</accession>
<dbReference type="RefSeq" id="WP_213983620.1">
    <property type="nucleotide sequence ID" value="NZ_JAFMNX010000001.1"/>
</dbReference>
<name>A0ABS5RSM9_9HYPH</name>
<evidence type="ECO:0008006" key="4">
    <source>
        <dbReference type="Google" id="ProtNLM"/>
    </source>
</evidence>
<proteinExistence type="predicted"/>
<evidence type="ECO:0000313" key="2">
    <source>
        <dbReference type="EMBL" id="MBS9720048.1"/>
    </source>
</evidence>
<keyword evidence="3" id="KW-1185">Reference proteome</keyword>
<organism evidence="2 3">
    <name type="scientific">Tianweitania aestuarii</name>
    <dbReference type="NCBI Taxonomy" id="2814886"/>
    <lineage>
        <taxon>Bacteria</taxon>
        <taxon>Pseudomonadati</taxon>
        <taxon>Pseudomonadota</taxon>
        <taxon>Alphaproteobacteria</taxon>
        <taxon>Hyphomicrobiales</taxon>
        <taxon>Phyllobacteriaceae</taxon>
        <taxon>Tianweitania</taxon>
    </lineage>
</organism>
<reference evidence="2 3" key="1">
    <citation type="submission" date="2021-03" db="EMBL/GenBank/DDBJ databases">
        <title>Tianweitania aestuarii sp. nov., isolated from a tidal flat.</title>
        <authorList>
            <person name="Park S."/>
            <person name="Yoon J.-H."/>
        </authorList>
    </citation>
    <scope>NUCLEOTIDE SEQUENCE [LARGE SCALE GENOMIC DNA]</scope>
    <source>
        <strain evidence="2 3">BSSL-BM11</strain>
    </source>
</reference>
<evidence type="ECO:0000313" key="3">
    <source>
        <dbReference type="Proteomes" id="UP001297272"/>
    </source>
</evidence>